<dbReference type="InterPro" id="IPR017438">
    <property type="entry name" value="ATP-NAD_kinase_N"/>
</dbReference>
<dbReference type="SUPFAM" id="SSF111331">
    <property type="entry name" value="NAD kinase/diacylglycerol kinase-like"/>
    <property type="match status" value="1"/>
</dbReference>
<dbReference type="AlphaFoldDB" id="A0A519BML1"/>
<proteinExistence type="predicted"/>
<name>A0A519BML1_9DELT</name>
<keyword evidence="4" id="KW-0067">ATP-binding</keyword>
<dbReference type="Pfam" id="PF19279">
    <property type="entry name" value="YegS_C"/>
    <property type="match status" value="1"/>
</dbReference>
<dbReference type="PANTHER" id="PTHR12358">
    <property type="entry name" value="SPHINGOSINE KINASE"/>
    <property type="match status" value="1"/>
</dbReference>
<feature type="domain" description="DAGKc" evidence="5">
    <location>
        <begin position="58"/>
        <end position="133"/>
    </location>
</feature>
<reference evidence="6 7" key="1">
    <citation type="journal article" date="2019" name="ISME J.">
        <title>Insights into ecological role of a new deltaproteobacterial order Candidatus Acidulodesulfobacterales by metagenomics and metatranscriptomics.</title>
        <authorList>
            <person name="Tan S."/>
            <person name="Liu J."/>
            <person name="Fang Y."/>
            <person name="Hedlund B.P."/>
            <person name="Lian Z.H."/>
            <person name="Huang L.Y."/>
            <person name="Li J.T."/>
            <person name="Huang L.N."/>
            <person name="Li W.J."/>
            <person name="Jiang H.C."/>
            <person name="Dong H.L."/>
            <person name="Shu W.S."/>
        </authorList>
    </citation>
    <scope>NUCLEOTIDE SEQUENCE [LARGE SCALE GENOMIC DNA]</scope>
    <source>
        <strain evidence="6">AP1</strain>
    </source>
</reference>
<keyword evidence="3" id="KW-0418">Kinase</keyword>
<dbReference type="Proteomes" id="UP000319296">
    <property type="component" value="Unassembled WGS sequence"/>
</dbReference>
<dbReference type="InterPro" id="IPR045540">
    <property type="entry name" value="YegS/DAGK_C"/>
</dbReference>
<organism evidence="6 7">
    <name type="scientific">Candidatus Acididesulfobacter diazotrophicus</name>
    <dbReference type="NCBI Taxonomy" id="2597226"/>
    <lineage>
        <taxon>Bacteria</taxon>
        <taxon>Deltaproteobacteria</taxon>
        <taxon>Candidatus Acidulodesulfobacterales</taxon>
        <taxon>Candidatus Acididesulfobacter</taxon>
    </lineage>
</organism>
<protein>
    <recommendedName>
        <fullName evidence="5">DAGKc domain-containing protein</fullName>
    </recommendedName>
</protein>
<keyword evidence="1" id="KW-0808">Transferase</keyword>
<accession>A0A519BML1</accession>
<evidence type="ECO:0000256" key="1">
    <source>
        <dbReference type="ARBA" id="ARBA00022679"/>
    </source>
</evidence>
<dbReference type="PANTHER" id="PTHR12358:SF106">
    <property type="entry name" value="LIPID KINASE YEGS"/>
    <property type="match status" value="1"/>
</dbReference>
<dbReference type="GO" id="GO:0005886">
    <property type="term" value="C:plasma membrane"/>
    <property type="evidence" value="ECO:0007669"/>
    <property type="project" value="TreeGrafter"/>
</dbReference>
<gene>
    <name evidence="6" type="ORF">EVG15_05615</name>
</gene>
<dbReference type="InterPro" id="IPR050187">
    <property type="entry name" value="Lipid_Phosphate_FormReg"/>
</dbReference>
<dbReference type="Pfam" id="PF00781">
    <property type="entry name" value="DAGK_cat"/>
    <property type="match status" value="1"/>
</dbReference>
<evidence type="ECO:0000256" key="2">
    <source>
        <dbReference type="ARBA" id="ARBA00022741"/>
    </source>
</evidence>
<dbReference type="PROSITE" id="PS50146">
    <property type="entry name" value="DAGK"/>
    <property type="match status" value="1"/>
</dbReference>
<evidence type="ECO:0000256" key="3">
    <source>
        <dbReference type="ARBA" id="ARBA00022777"/>
    </source>
</evidence>
<evidence type="ECO:0000256" key="4">
    <source>
        <dbReference type="ARBA" id="ARBA00022840"/>
    </source>
</evidence>
<sequence length="365" mass="42095">MKFKNIIILYNPLSGRFSLKKLSFIQYYLNNLNIETTTFNLINNDFYDKLNNSRNDFLSSYDAVFVAGGDGTLNHVINKLIFTDIPIAHLPMGTVNLFAIENKTPFNIKKALYAIINTYQPVKINIGKINNRFFLIMAGIGFDAYVVKNFEEEMHQFHNKFNKINNMLKYLKYARSVIHILKEYEFIDISVDIFNEKNQILESTPFYKNISSLDPVNKAAQGNRHLEKSLTNNSNSNEPSLYNRNIIARQVIVSNLKYYGGPFKLFPNSSCFDDNLNIRVIRNVNNRFNALLCIIKSILFHKKYIKNADYYFKAKKIKVSASDENNNSIIYCQCDGEFIGTLPVEIEKVKNAITLLVSPDSEIMI</sequence>
<evidence type="ECO:0000259" key="5">
    <source>
        <dbReference type="PROSITE" id="PS50146"/>
    </source>
</evidence>
<dbReference type="Gene3D" id="2.60.200.40">
    <property type="match status" value="2"/>
</dbReference>
<comment type="caution">
    <text evidence="6">The sequence shown here is derived from an EMBL/GenBank/DDBJ whole genome shotgun (WGS) entry which is preliminary data.</text>
</comment>
<dbReference type="GO" id="GO:0016301">
    <property type="term" value="F:kinase activity"/>
    <property type="evidence" value="ECO:0007669"/>
    <property type="project" value="UniProtKB-KW"/>
</dbReference>
<dbReference type="InterPro" id="IPR001206">
    <property type="entry name" value="Diacylglycerol_kinase_cat_dom"/>
</dbReference>
<dbReference type="InterPro" id="IPR016064">
    <property type="entry name" value="NAD/diacylglycerol_kinase_sf"/>
</dbReference>
<dbReference type="GO" id="GO:0005524">
    <property type="term" value="F:ATP binding"/>
    <property type="evidence" value="ECO:0007669"/>
    <property type="project" value="UniProtKB-KW"/>
</dbReference>
<evidence type="ECO:0000313" key="6">
    <source>
        <dbReference type="EMBL" id="RZD18510.1"/>
    </source>
</evidence>
<keyword evidence="2" id="KW-0547">Nucleotide-binding</keyword>
<evidence type="ECO:0000313" key="7">
    <source>
        <dbReference type="Proteomes" id="UP000319296"/>
    </source>
</evidence>
<dbReference type="EMBL" id="SGBB01000008">
    <property type="protein sequence ID" value="RZD18510.1"/>
    <property type="molecule type" value="Genomic_DNA"/>
</dbReference>
<dbReference type="Gene3D" id="3.40.50.10330">
    <property type="entry name" value="Probable inorganic polyphosphate/atp-NAD kinase, domain 1"/>
    <property type="match status" value="1"/>
</dbReference>